<protein>
    <recommendedName>
        <fullName evidence="3">Glycosyl transferase family 2</fullName>
    </recommendedName>
</protein>
<evidence type="ECO:0008006" key="3">
    <source>
        <dbReference type="Google" id="ProtNLM"/>
    </source>
</evidence>
<proteinExistence type="predicted"/>
<evidence type="ECO:0000313" key="2">
    <source>
        <dbReference type="Proteomes" id="UP000198994"/>
    </source>
</evidence>
<name>A0A1G7HN79_9RHOB</name>
<dbReference type="STRING" id="282683.SAMN04488105_11168"/>
<gene>
    <name evidence="1" type="ORF">SAMN04488105_11168</name>
</gene>
<keyword evidence="2" id="KW-1185">Reference proteome</keyword>
<reference evidence="2" key="1">
    <citation type="submission" date="2016-10" db="EMBL/GenBank/DDBJ databases">
        <authorList>
            <person name="Varghese N."/>
            <person name="Submissions S."/>
        </authorList>
    </citation>
    <scope>NUCLEOTIDE SEQUENCE [LARGE SCALE GENOMIC DNA]</scope>
    <source>
        <strain evidence="2">DSM 10146</strain>
    </source>
</reference>
<dbReference type="AlphaFoldDB" id="A0A1G7HN79"/>
<organism evidence="1 2">
    <name type="scientific">Salipiger thiooxidans</name>
    <dbReference type="NCBI Taxonomy" id="282683"/>
    <lineage>
        <taxon>Bacteria</taxon>
        <taxon>Pseudomonadati</taxon>
        <taxon>Pseudomonadota</taxon>
        <taxon>Alphaproteobacteria</taxon>
        <taxon>Rhodobacterales</taxon>
        <taxon>Roseobacteraceae</taxon>
        <taxon>Salipiger</taxon>
    </lineage>
</organism>
<evidence type="ECO:0000313" key="1">
    <source>
        <dbReference type="EMBL" id="SDF01853.1"/>
    </source>
</evidence>
<sequence length="140" mass="15396">MEALRDAQKQELVTRANWIWEADVDEFLNIHAGDGALAALVDACGAPQAILLSDQVFANDGVQSFEDRPVIGQFIHSHNPDLWCAGPGIEGKTLVRNDFSRHPYGAQRQFFREGLARRALPRARARSTGVPLPVPGVTPR</sequence>
<dbReference type="Proteomes" id="UP000198994">
    <property type="component" value="Unassembled WGS sequence"/>
</dbReference>
<accession>A0A1G7HN79</accession>
<dbReference type="EMBL" id="FNAV01000011">
    <property type="protein sequence ID" value="SDF01853.1"/>
    <property type="molecule type" value="Genomic_DNA"/>
</dbReference>